<sequence length="166" mass="17582">MRTGHTLAILRHAKSAWPEGIADQLRPLAARGQRDAPMAGRWLAGRTPVQLLLCSPARRARETAELVVAELDPAPDITCDERIYAGGVDGACAVLRELPASLGAVALIGHNPTLEELVDLLGGRSSRLKTSSIAVLESRSPWADIGSSGSAKHAWGRLTAEHTARG</sequence>
<dbReference type="InterPro" id="IPR029033">
    <property type="entry name" value="His_PPase_superfam"/>
</dbReference>
<dbReference type="PANTHER" id="PTHR47623">
    <property type="entry name" value="OS09G0287300 PROTEIN"/>
    <property type="match status" value="1"/>
</dbReference>
<comment type="caution">
    <text evidence="1">The sequence shown here is derived from an EMBL/GenBank/DDBJ whole genome shotgun (WGS) entry which is preliminary data.</text>
</comment>
<dbReference type="SMART" id="SM00855">
    <property type="entry name" value="PGAM"/>
    <property type="match status" value="1"/>
</dbReference>
<dbReference type="Pfam" id="PF00300">
    <property type="entry name" value="His_Phos_1"/>
    <property type="match status" value="1"/>
</dbReference>
<dbReference type="OrthoDB" id="9810154at2"/>
<dbReference type="PANTHER" id="PTHR47623:SF1">
    <property type="entry name" value="OS09G0287300 PROTEIN"/>
    <property type="match status" value="1"/>
</dbReference>
<protein>
    <submittedName>
        <fullName evidence="1">Phosphohistidine phosphatase</fullName>
    </submittedName>
</protein>
<dbReference type="RefSeq" id="WP_132881152.1">
    <property type="nucleotide sequence ID" value="NZ_SLXQ01000027.1"/>
</dbReference>
<dbReference type="Proteomes" id="UP000294911">
    <property type="component" value="Unassembled WGS sequence"/>
</dbReference>
<dbReference type="AlphaFoldDB" id="A0A4R2Q3A9"/>
<accession>A0A4R2Q3A9</accession>
<evidence type="ECO:0000313" key="1">
    <source>
        <dbReference type="EMBL" id="TCP41125.1"/>
    </source>
</evidence>
<dbReference type="InterPro" id="IPR013078">
    <property type="entry name" value="His_Pase_superF_clade-1"/>
</dbReference>
<dbReference type="Gene3D" id="3.40.50.1240">
    <property type="entry name" value="Phosphoglycerate mutase-like"/>
    <property type="match status" value="1"/>
</dbReference>
<evidence type="ECO:0000313" key="2">
    <source>
        <dbReference type="Proteomes" id="UP000294911"/>
    </source>
</evidence>
<dbReference type="SUPFAM" id="SSF53254">
    <property type="entry name" value="Phosphoglycerate mutase-like"/>
    <property type="match status" value="1"/>
</dbReference>
<dbReference type="CDD" id="cd07067">
    <property type="entry name" value="HP_PGM_like"/>
    <property type="match status" value="1"/>
</dbReference>
<organism evidence="1 2">
    <name type="scientific">Tamaricihabitans halophyticus</name>
    <dbReference type="NCBI Taxonomy" id="1262583"/>
    <lineage>
        <taxon>Bacteria</taxon>
        <taxon>Bacillati</taxon>
        <taxon>Actinomycetota</taxon>
        <taxon>Actinomycetes</taxon>
        <taxon>Pseudonocardiales</taxon>
        <taxon>Pseudonocardiaceae</taxon>
        <taxon>Tamaricihabitans</taxon>
    </lineage>
</organism>
<dbReference type="EMBL" id="SLXQ01000027">
    <property type="protein sequence ID" value="TCP41125.1"/>
    <property type="molecule type" value="Genomic_DNA"/>
</dbReference>
<proteinExistence type="predicted"/>
<reference evidence="1 2" key="1">
    <citation type="submission" date="2019-03" db="EMBL/GenBank/DDBJ databases">
        <title>Genomic Encyclopedia of Type Strains, Phase IV (KMG-IV): sequencing the most valuable type-strain genomes for metagenomic binning, comparative biology and taxonomic classification.</title>
        <authorList>
            <person name="Goeker M."/>
        </authorList>
    </citation>
    <scope>NUCLEOTIDE SEQUENCE [LARGE SCALE GENOMIC DNA]</scope>
    <source>
        <strain evidence="1 2">DSM 45765</strain>
    </source>
</reference>
<gene>
    <name evidence="1" type="ORF">EV191_12723</name>
</gene>
<keyword evidence="2" id="KW-1185">Reference proteome</keyword>
<name>A0A4R2Q3A9_9PSEU</name>